<feature type="compositionally biased region" description="Basic and acidic residues" evidence="1">
    <location>
        <begin position="138"/>
        <end position="149"/>
    </location>
</feature>
<proteinExistence type="predicted"/>
<protein>
    <submittedName>
        <fullName evidence="2">Uncharacterized protein</fullName>
    </submittedName>
</protein>
<sequence>NVGLKATISDSKTTKSNWKNASSTRSSYPSTIRPRSYSSTRQLGIAMQDGVTRCGHHERDIDKNSGFGLSWSLKSKYGKIGVEKDKIEGGWQRTGKGSIAACETRKACQCTRHRVTPRPSRNAFRDTQSSVSHAPSFLERESNLEKDVDSSLPMKLSTPQEEMIEEEISRSKDEPKYLYDHNKSCELKKSNNLKKKYLALKKEVEEILRSIMRKSEKWGRVLTN</sequence>
<organism evidence="2 3">
    <name type="scientific">Datura stramonium</name>
    <name type="common">Jimsonweed</name>
    <name type="synonym">Common thornapple</name>
    <dbReference type="NCBI Taxonomy" id="4076"/>
    <lineage>
        <taxon>Eukaryota</taxon>
        <taxon>Viridiplantae</taxon>
        <taxon>Streptophyta</taxon>
        <taxon>Embryophyta</taxon>
        <taxon>Tracheophyta</taxon>
        <taxon>Spermatophyta</taxon>
        <taxon>Magnoliopsida</taxon>
        <taxon>eudicotyledons</taxon>
        <taxon>Gunneridae</taxon>
        <taxon>Pentapetalae</taxon>
        <taxon>asterids</taxon>
        <taxon>lamiids</taxon>
        <taxon>Solanales</taxon>
        <taxon>Solanaceae</taxon>
        <taxon>Solanoideae</taxon>
        <taxon>Datureae</taxon>
        <taxon>Datura</taxon>
    </lineage>
</organism>
<evidence type="ECO:0000313" key="3">
    <source>
        <dbReference type="Proteomes" id="UP000823775"/>
    </source>
</evidence>
<evidence type="ECO:0000313" key="2">
    <source>
        <dbReference type="EMBL" id="MCE0482274.1"/>
    </source>
</evidence>
<feature type="non-terminal residue" evidence="2">
    <location>
        <position position="1"/>
    </location>
</feature>
<feature type="region of interest" description="Disordered" evidence="1">
    <location>
        <begin position="116"/>
        <end position="152"/>
    </location>
</feature>
<name>A0ABS8VNA0_DATST</name>
<feature type="region of interest" description="Disordered" evidence="1">
    <location>
        <begin position="1"/>
        <end position="35"/>
    </location>
</feature>
<gene>
    <name evidence="2" type="ORF">HAX54_040895</name>
</gene>
<dbReference type="EMBL" id="JACEIK010005836">
    <property type="protein sequence ID" value="MCE0482274.1"/>
    <property type="molecule type" value="Genomic_DNA"/>
</dbReference>
<reference evidence="2 3" key="1">
    <citation type="journal article" date="2021" name="BMC Genomics">
        <title>Datura genome reveals duplications of psychoactive alkaloid biosynthetic genes and high mutation rate following tissue culture.</title>
        <authorList>
            <person name="Rajewski A."/>
            <person name="Carter-House D."/>
            <person name="Stajich J."/>
            <person name="Litt A."/>
        </authorList>
    </citation>
    <scope>NUCLEOTIDE SEQUENCE [LARGE SCALE GENOMIC DNA]</scope>
    <source>
        <strain evidence="2">AR-01</strain>
    </source>
</reference>
<accession>A0ABS8VNA0</accession>
<dbReference type="Proteomes" id="UP000823775">
    <property type="component" value="Unassembled WGS sequence"/>
</dbReference>
<comment type="caution">
    <text evidence="2">The sequence shown here is derived from an EMBL/GenBank/DDBJ whole genome shotgun (WGS) entry which is preliminary data.</text>
</comment>
<feature type="compositionally biased region" description="Polar residues" evidence="1">
    <location>
        <begin position="8"/>
        <end position="30"/>
    </location>
</feature>
<keyword evidence="3" id="KW-1185">Reference proteome</keyword>
<evidence type="ECO:0000256" key="1">
    <source>
        <dbReference type="SAM" id="MobiDB-lite"/>
    </source>
</evidence>